<feature type="transmembrane region" description="Helical" evidence="6">
    <location>
        <begin position="125"/>
        <end position="141"/>
    </location>
</feature>
<feature type="transmembrane region" description="Helical" evidence="6">
    <location>
        <begin position="193"/>
        <end position="216"/>
    </location>
</feature>
<evidence type="ECO:0000259" key="7">
    <source>
        <dbReference type="Pfam" id="PF03772"/>
    </source>
</evidence>
<dbReference type="NCBIfam" id="TIGR00360">
    <property type="entry name" value="ComEC_N-term"/>
    <property type="match status" value="1"/>
</dbReference>
<keyword evidence="3 6" id="KW-0812">Transmembrane</keyword>
<sequence>MKLIKRNAGFLLLMLAALTRVIYFCEPQGGIFSCVQSPEKGPFEFFEPVKQHLSERARKFLPSPHSELVLGMTIGLDDLSKSPRFKDALKRTGTIHVVVVSGFNMSLVAGYALKIFGSPYKVKNLLLSIITTFVYAAFTGFEPPVLRAWVMTSFMLVGKFSGRLLNTLRLLVVSYFVVLLINPGNFFSASTYLSFLATFGLIVFADPVENFLLKLFKNKWSVMGDFSASFSAQIMVWPLISGMFGQVSLISLLVNALVLWTVPITTVMGIPALLIPVKPVWMILFPFCDFFIRVVDFFSEFDLASVEWKMPVPVFIVYYAVFLVLTIFVVRSKEKHK</sequence>
<gene>
    <name evidence="8" type="ORF">UU59_C0030G0012</name>
</gene>
<name>A0A0G0W0I9_UNCKA</name>
<dbReference type="EMBL" id="LCBF01000030">
    <property type="protein sequence ID" value="KKS06529.1"/>
    <property type="molecule type" value="Genomic_DNA"/>
</dbReference>
<feature type="transmembrane region" description="Helical" evidence="6">
    <location>
        <begin position="161"/>
        <end position="181"/>
    </location>
</feature>
<keyword evidence="5 6" id="KW-0472">Membrane</keyword>
<feature type="transmembrane region" description="Helical" evidence="6">
    <location>
        <begin position="312"/>
        <end position="330"/>
    </location>
</feature>
<dbReference type="InterPro" id="IPR004477">
    <property type="entry name" value="ComEC_N"/>
</dbReference>
<dbReference type="Proteomes" id="UP000034544">
    <property type="component" value="Unassembled WGS sequence"/>
</dbReference>
<evidence type="ECO:0000256" key="6">
    <source>
        <dbReference type="SAM" id="Phobius"/>
    </source>
</evidence>
<feature type="transmembrane region" description="Helical" evidence="6">
    <location>
        <begin position="93"/>
        <end position="113"/>
    </location>
</feature>
<dbReference type="GO" id="GO:0005886">
    <property type="term" value="C:plasma membrane"/>
    <property type="evidence" value="ECO:0007669"/>
    <property type="project" value="UniProtKB-SubCell"/>
</dbReference>
<evidence type="ECO:0000256" key="3">
    <source>
        <dbReference type="ARBA" id="ARBA00022692"/>
    </source>
</evidence>
<feature type="domain" description="ComEC/Rec2-related protein" evidence="7">
    <location>
        <begin position="82"/>
        <end position="330"/>
    </location>
</feature>
<protein>
    <submittedName>
        <fullName evidence="8">Internalization-related competence protein ComEC/Rec2 protein</fullName>
    </submittedName>
</protein>
<evidence type="ECO:0000313" key="8">
    <source>
        <dbReference type="EMBL" id="KKS06529.1"/>
    </source>
</evidence>
<evidence type="ECO:0000313" key="9">
    <source>
        <dbReference type="Proteomes" id="UP000034544"/>
    </source>
</evidence>
<accession>A0A0G0W0I9</accession>
<comment type="subcellular location">
    <subcellularLocation>
        <location evidence="1">Cell membrane</location>
        <topology evidence="1">Multi-pass membrane protein</topology>
    </subcellularLocation>
</comment>
<dbReference type="PANTHER" id="PTHR30619">
    <property type="entry name" value="DNA INTERNALIZATION/COMPETENCE PROTEIN COMEC/REC2"/>
    <property type="match status" value="1"/>
</dbReference>
<dbReference type="InterPro" id="IPR052159">
    <property type="entry name" value="Competence_DNA_uptake"/>
</dbReference>
<keyword evidence="2" id="KW-1003">Cell membrane</keyword>
<comment type="caution">
    <text evidence="8">The sequence shown here is derived from an EMBL/GenBank/DDBJ whole genome shotgun (WGS) entry which is preliminary data.</text>
</comment>
<reference evidence="8 9" key="1">
    <citation type="journal article" date="2015" name="Nature">
        <title>rRNA introns, odd ribosomes, and small enigmatic genomes across a large radiation of phyla.</title>
        <authorList>
            <person name="Brown C.T."/>
            <person name="Hug L.A."/>
            <person name="Thomas B.C."/>
            <person name="Sharon I."/>
            <person name="Castelle C.J."/>
            <person name="Singh A."/>
            <person name="Wilkins M.J."/>
            <person name="Williams K.H."/>
            <person name="Banfield J.F."/>
        </authorList>
    </citation>
    <scope>NUCLEOTIDE SEQUENCE [LARGE SCALE GENOMIC DNA]</scope>
</reference>
<organism evidence="8 9">
    <name type="scientific">candidate division WWE3 bacterium GW2011_GWE1_41_27</name>
    <dbReference type="NCBI Taxonomy" id="1619131"/>
    <lineage>
        <taxon>Bacteria</taxon>
        <taxon>Katanobacteria</taxon>
    </lineage>
</organism>
<keyword evidence="4 6" id="KW-1133">Transmembrane helix</keyword>
<proteinExistence type="predicted"/>
<dbReference type="AlphaFoldDB" id="A0A0G0W0I9"/>
<feature type="transmembrane region" description="Helical" evidence="6">
    <location>
        <begin position="272"/>
        <end position="292"/>
    </location>
</feature>
<evidence type="ECO:0000256" key="5">
    <source>
        <dbReference type="ARBA" id="ARBA00023136"/>
    </source>
</evidence>
<evidence type="ECO:0000256" key="2">
    <source>
        <dbReference type="ARBA" id="ARBA00022475"/>
    </source>
</evidence>
<dbReference type="Pfam" id="PF03772">
    <property type="entry name" value="Competence"/>
    <property type="match status" value="1"/>
</dbReference>
<feature type="transmembrane region" description="Helical" evidence="6">
    <location>
        <begin position="236"/>
        <end position="260"/>
    </location>
</feature>
<evidence type="ECO:0000256" key="1">
    <source>
        <dbReference type="ARBA" id="ARBA00004651"/>
    </source>
</evidence>
<evidence type="ECO:0000256" key="4">
    <source>
        <dbReference type="ARBA" id="ARBA00022989"/>
    </source>
</evidence>
<dbReference type="PANTHER" id="PTHR30619:SF7">
    <property type="entry name" value="BETA-LACTAMASE DOMAIN PROTEIN"/>
    <property type="match status" value="1"/>
</dbReference>